<dbReference type="AlphaFoldDB" id="A0A0L8H1Q5"/>
<dbReference type="EMBL" id="KQ419551">
    <property type="protein sequence ID" value="KOF83178.1"/>
    <property type="molecule type" value="Genomic_DNA"/>
</dbReference>
<sequence>MKAWCTQRKLQTEQVERQESVDQVVQGKATEKETEKGFTITKKKRRRSGGMSSPSEKQKKKTRENVRKETVKEGSRKGKECKKKGVTSGESVGNPTV</sequence>
<accession>A0A0L8H1Q5</accession>
<reference evidence="2" key="1">
    <citation type="submission" date="2015-07" db="EMBL/GenBank/DDBJ databases">
        <title>MeaNS - Measles Nucleotide Surveillance Program.</title>
        <authorList>
            <person name="Tran T."/>
            <person name="Druce J."/>
        </authorList>
    </citation>
    <scope>NUCLEOTIDE SEQUENCE</scope>
    <source>
        <strain evidence="2">UCB-OBI-ISO-001</strain>
        <tissue evidence="2">Gonad</tissue>
    </source>
</reference>
<gene>
    <name evidence="2" type="ORF">OCBIM_22024232mg</name>
</gene>
<feature type="compositionally biased region" description="Polar residues" evidence="1">
    <location>
        <begin position="88"/>
        <end position="97"/>
    </location>
</feature>
<proteinExistence type="predicted"/>
<evidence type="ECO:0000313" key="2">
    <source>
        <dbReference type="EMBL" id="KOF83178.1"/>
    </source>
</evidence>
<feature type="compositionally biased region" description="Basic and acidic residues" evidence="1">
    <location>
        <begin position="63"/>
        <end position="78"/>
    </location>
</feature>
<organism evidence="2">
    <name type="scientific">Octopus bimaculoides</name>
    <name type="common">California two-spotted octopus</name>
    <dbReference type="NCBI Taxonomy" id="37653"/>
    <lineage>
        <taxon>Eukaryota</taxon>
        <taxon>Metazoa</taxon>
        <taxon>Spiralia</taxon>
        <taxon>Lophotrochozoa</taxon>
        <taxon>Mollusca</taxon>
        <taxon>Cephalopoda</taxon>
        <taxon>Coleoidea</taxon>
        <taxon>Octopodiformes</taxon>
        <taxon>Octopoda</taxon>
        <taxon>Incirrata</taxon>
        <taxon>Octopodidae</taxon>
        <taxon>Octopus</taxon>
    </lineage>
</organism>
<feature type="region of interest" description="Disordered" evidence="1">
    <location>
        <begin position="1"/>
        <end position="97"/>
    </location>
</feature>
<evidence type="ECO:0000256" key="1">
    <source>
        <dbReference type="SAM" id="MobiDB-lite"/>
    </source>
</evidence>
<name>A0A0L8H1Q5_OCTBM</name>
<feature type="compositionally biased region" description="Basic and acidic residues" evidence="1">
    <location>
        <begin position="10"/>
        <end position="20"/>
    </location>
</feature>
<protein>
    <submittedName>
        <fullName evidence="2">Uncharacterized protein</fullName>
    </submittedName>
</protein>